<dbReference type="SUPFAM" id="SSF53756">
    <property type="entry name" value="UDP-Glycosyltransferase/glycogen phosphorylase"/>
    <property type="match status" value="1"/>
</dbReference>
<organism evidence="3">
    <name type="scientific">anaerobic digester metagenome</name>
    <dbReference type="NCBI Taxonomy" id="1263854"/>
    <lineage>
        <taxon>unclassified sequences</taxon>
        <taxon>metagenomes</taxon>
        <taxon>ecological metagenomes</taxon>
    </lineage>
</organism>
<dbReference type="AlphaFoldDB" id="A0A485M643"/>
<reference evidence="3" key="1">
    <citation type="submission" date="2019-03" db="EMBL/GenBank/DDBJ databases">
        <authorList>
            <person name="Hao L."/>
        </authorList>
    </citation>
    <scope>NUCLEOTIDE SEQUENCE</scope>
</reference>
<dbReference type="EC" id="2.-.-.-" evidence="3"/>
<accession>A0A485M643</accession>
<dbReference type="CDD" id="cd03789">
    <property type="entry name" value="GT9_LPS_heptosyltransferase"/>
    <property type="match status" value="1"/>
</dbReference>
<dbReference type="GO" id="GO:0008713">
    <property type="term" value="F:ADP-heptose-lipopolysaccharide heptosyltransferase activity"/>
    <property type="evidence" value="ECO:0007669"/>
    <property type="project" value="TreeGrafter"/>
</dbReference>
<dbReference type="PANTHER" id="PTHR30160">
    <property type="entry name" value="TETRAACYLDISACCHARIDE 4'-KINASE-RELATED"/>
    <property type="match status" value="1"/>
</dbReference>
<protein>
    <submittedName>
        <fullName evidence="3">Lipopolysaccharide core heptosyltransferase RfaQ</fullName>
        <ecNumber evidence="3">2.-.-.-</ecNumber>
    </submittedName>
</protein>
<keyword evidence="2 3" id="KW-0808">Transferase</keyword>
<name>A0A485M643_9ZZZZ</name>
<dbReference type="PANTHER" id="PTHR30160:SF1">
    <property type="entry name" value="LIPOPOLYSACCHARIDE 1,2-N-ACETYLGLUCOSAMINETRANSFERASE-RELATED"/>
    <property type="match status" value="1"/>
</dbReference>
<gene>
    <name evidence="3" type="primary">rfaQ</name>
    <name evidence="3" type="ORF">SCFA_660046</name>
</gene>
<proteinExistence type="predicted"/>
<evidence type="ECO:0000313" key="3">
    <source>
        <dbReference type="EMBL" id="VFU17386.1"/>
    </source>
</evidence>
<dbReference type="GO" id="GO:0009244">
    <property type="term" value="P:lipopolysaccharide core region biosynthetic process"/>
    <property type="evidence" value="ECO:0007669"/>
    <property type="project" value="TreeGrafter"/>
</dbReference>
<dbReference type="Pfam" id="PF01075">
    <property type="entry name" value="Glyco_transf_9"/>
    <property type="match status" value="1"/>
</dbReference>
<dbReference type="EMBL" id="CAADRM010000132">
    <property type="protein sequence ID" value="VFU17386.1"/>
    <property type="molecule type" value="Genomic_DNA"/>
</dbReference>
<sequence>MKICVIHLNQIGDLVFSLPLLKSLRDRYPDALIHSVVKPPLNELLRGSPLVDEVLPKPGRLGGKIRLARTLRAQGYDLLICLARSEEALLLTALSGARTRAGFERFPWDRVLHVREVIVGHNCWRNNARLIQRLGISPTVEGYVGLLPVESRECGIEVPENYVVISAGASPRRLVKAWDEEKFSLLAVRLHERYGLTPVLVGAGDTRESNELIARGIGTLAEGRGIPVLDLTGRLKLRELAALLMRARLFVGIDSGVMHLASAVDIPVVALFGPTDPAFVGPQNSRSRVVRHEMPCMPCYLNTTCGDAVDCMRRLQVDEVMDACARLMDENGA</sequence>
<keyword evidence="1" id="KW-0328">Glycosyltransferase</keyword>
<dbReference type="InterPro" id="IPR002201">
    <property type="entry name" value="Glyco_trans_9"/>
</dbReference>
<dbReference type="GO" id="GO:0005829">
    <property type="term" value="C:cytosol"/>
    <property type="evidence" value="ECO:0007669"/>
    <property type="project" value="TreeGrafter"/>
</dbReference>
<dbReference type="InterPro" id="IPR051199">
    <property type="entry name" value="LPS_LOS_Heptosyltrfase"/>
</dbReference>
<evidence type="ECO:0000256" key="2">
    <source>
        <dbReference type="ARBA" id="ARBA00022679"/>
    </source>
</evidence>
<dbReference type="Gene3D" id="3.40.50.2000">
    <property type="entry name" value="Glycogen Phosphorylase B"/>
    <property type="match status" value="2"/>
</dbReference>
<evidence type="ECO:0000256" key="1">
    <source>
        <dbReference type="ARBA" id="ARBA00022676"/>
    </source>
</evidence>